<dbReference type="Gene3D" id="3.10.450.30">
    <property type="entry name" value="Microbial ribonucleases"/>
    <property type="match status" value="1"/>
</dbReference>
<keyword evidence="2" id="KW-0378">Hydrolase</keyword>
<proteinExistence type="predicted"/>
<evidence type="ECO:0000256" key="1">
    <source>
        <dbReference type="ARBA" id="ARBA00022722"/>
    </source>
</evidence>
<dbReference type="InterPro" id="IPR000026">
    <property type="entry name" value="N1-like"/>
</dbReference>
<feature type="signal peptide" evidence="3">
    <location>
        <begin position="1"/>
        <end position="35"/>
    </location>
</feature>
<reference evidence="4 5" key="1">
    <citation type="submission" date="2022-06" db="EMBL/GenBank/DDBJ databases">
        <title>Draft genome sequence of type strain Streptomyces rubrisoli DSM 42083.</title>
        <authorList>
            <person name="Duangmal K."/>
            <person name="Klaysubun C."/>
        </authorList>
    </citation>
    <scope>NUCLEOTIDE SEQUENCE [LARGE SCALE GENOMIC DNA]</scope>
    <source>
        <strain evidence="4 5">DSM 42083</strain>
    </source>
</reference>
<gene>
    <name evidence="4" type="ORF">NON19_07020</name>
</gene>
<comment type="caution">
    <text evidence="4">The sequence shown here is derived from an EMBL/GenBank/DDBJ whole genome shotgun (WGS) entry which is preliminary data.</text>
</comment>
<organism evidence="4 5">
    <name type="scientific">Streptantibioticus rubrisoli</name>
    <dbReference type="NCBI Taxonomy" id="1387313"/>
    <lineage>
        <taxon>Bacteria</taxon>
        <taxon>Bacillati</taxon>
        <taxon>Actinomycetota</taxon>
        <taxon>Actinomycetes</taxon>
        <taxon>Kitasatosporales</taxon>
        <taxon>Streptomycetaceae</taxon>
        <taxon>Streptantibioticus</taxon>
    </lineage>
</organism>
<accession>A0ABT1P8U8</accession>
<evidence type="ECO:0000313" key="4">
    <source>
        <dbReference type="EMBL" id="MCQ4041785.1"/>
    </source>
</evidence>
<evidence type="ECO:0000256" key="2">
    <source>
        <dbReference type="ARBA" id="ARBA00022801"/>
    </source>
</evidence>
<dbReference type="SUPFAM" id="SSF53933">
    <property type="entry name" value="Microbial ribonucleases"/>
    <property type="match status" value="1"/>
</dbReference>
<dbReference type="InterPro" id="IPR016191">
    <property type="entry name" value="Ribonuclease/ribotoxin"/>
</dbReference>
<name>A0ABT1P8U8_9ACTN</name>
<feature type="chain" id="PRO_5045995749" evidence="3">
    <location>
        <begin position="36"/>
        <end position="144"/>
    </location>
</feature>
<protein>
    <submittedName>
        <fullName evidence="4">Ribonuclease</fullName>
    </submittedName>
</protein>
<dbReference type="Pfam" id="PF00545">
    <property type="entry name" value="Ribonuclease"/>
    <property type="match status" value="1"/>
</dbReference>
<dbReference type="RefSeq" id="WP_255925783.1">
    <property type="nucleotide sequence ID" value="NZ_JANFNH010000004.1"/>
</dbReference>
<dbReference type="Proteomes" id="UP001206206">
    <property type="component" value="Unassembled WGS sequence"/>
</dbReference>
<dbReference type="EMBL" id="JANFNH010000004">
    <property type="protein sequence ID" value="MCQ4041785.1"/>
    <property type="molecule type" value="Genomic_DNA"/>
</dbReference>
<keyword evidence="5" id="KW-1185">Reference proteome</keyword>
<sequence>MRMPLRALLSRGSAMILAGTIIIGPATALAGPAQAATAAPAASALAVQPFDVGTVCQSALPSQADDTLNLIAQGGPFPFSKDGEVFDNREGVLPSESYGYYHAYTVITPGVSTRGARRIVTGDDGTDYYTADHYSSFSQIDPSC</sequence>
<evidence type="ECO:0000256" key="3">
    <source>
        <dbReference type="SAM" id="SignalP"/>
    </source>
</evidence>
<keyword evidence="1" id="KW-0540">Nuclease</keyword>
<evidence type="ECO:0000313" key="5">
    <source>
        <dbReference type="Proteomes" id="UP001206206"/>
    </source>
</evidence>
<dbReference type="CDD" id="cd00607">
    <property type="entry name" value="RNase_Sa"/>
    <property type="match status" value="1"/>
</dbReference>
<keyword evidence="3" id="KW-0732">Signal</keyword>